<dbReference type="Gene3D" id="2.120.10.80">
    <property type="entry name" value="Kelch-type beta propeller"/>
    <property type="match status" value="1"/>
</dbReference>
<dbReference type="PANTHER" id="PTHR24412">
    <property type="entry name" value="KELCH PROTEIN"/>
    <property type="match status" value="1"/>
</dbReference>
<feature type="compositionally biased region" description="Acidic residues" evidence="14">
    <location>
        <begin position="899"/>
        <end position="910"/>
    </location>
</feature>
<dbReference type="PROSITE" id="PS50097">
    <property type="entry name" value="BTB"/>
    <property type="match status" value="1"/>
</dbReference>
<dbReference type="OrthoDB" id="6482909at2759"/>
<keyword evidence="3" id="KW-0964">Secreted</keyword>
<dbReference type="AlphaFoldDB" id="A0A1V4J524"/>
<dbReference type="InterPro" id="IPR008983">
    <property type="entry name" value="Tumour_necrosis_fac-like_dom"/>
</dbReference>
<keyword evidence="6" id="KW-0677">Repeat</keyword>
<gene>
    <name evidence="17" type="primary">KLHL30</name>
    <name evidence="17" type="ORF">AV530_013946</name>
</gene>
<keyword evidence="18" id="KW-1185">Reference proteome</keyword>
<dbReference type="SMART" id="SM00225">
    <property type="entry name" value="BTB"/>
    <property type="match status" value="1"/>
</dbReference>
<dbReference type="Gene3D" id="2.60.120.40">
    <property type="match status" value="1"/>
</dbReference>
<dbReference type="Gene3D" id="1.25.40.420">
    <property type="match status" value="1"/>
</dbReference>
<evidence type="ECO:0000256" key="12">
    <source>
        <dbReference type="ARBA" id="ARBA00081312"/>
    </source>
</evidence>
<protein>
    <recommendedName>
        <fullName evidence="11">Erythroferrone</fullName>
    </recommendedName>
    <alternativeName>
        <fullName evidence="13">Complement C1q tumor necrosis factor-related protein 15</fullName>
    </alternativeName>
    <alternativeName>
        <fullName evidence="12">Myonectin</fullName>
    </alternativeName>
</protein>
<dbReference type="GO" id="GO:0005179">
    <property type="term" value="F:hormone activity"/>
    <property type="evidence" value="ECO:0007669"/>
    <property type="project" value="UniProtKB-KW"/>
</dbReference>
<feature type="domain" description="BTB" evidence="15">
    <location>
        <begin position="303"/>
        <end position="370"/>
    </location>
</feature>
<dbReference type="GO" id="GO:0005576">
    <property type="term" value="C:extracellular region"/>
    <property type="evidence" value="ECO:0007669"/>
    <property type="project" value="UniProtKB-SubCell"/>
</dbReference>
<dbReference type="SMART" id="SM00875">
    <property type="entry name" value="BACK"/>
    <property type="match status" value="1"/>
</dbReference>
<comment type="caution">
    <text evidence="17">The sequence shown here is derived from an EMBL/GenBank/DDBJ whole genome shotgun (WGS) entry which is preliminary data.</text>
</comment>
<dbReference type="InterPro" id="IPR015915">
    <property type="entry name" value="Kelch-typ_b-propeller"/>
</dbReference>
<dbReference type="Gene3D" id="3.30.710.10">
    <property type="entry name" value="Potassium Channel Kv1.1, Chain A"/>
    <property type="match status" value="1"/>
</dbReference>
<dbReference type="SUPFAM" id="SSF49842">
    <property type="entry name" value="TNF-like"/>
    <property type="match status" value="1"/>
</dbReference>
<dbReference type="GO" id="GO:0009966">
    <property type="term" value="P:regulation of signal transduction"/>
    <property type="evidence" value="ECO:0007669"/>
    <property type="project" value="UniProtKB-ARBA"/>
</dbReference>
<evidence type="ECO:0000259" key="16">
    <source>
        <dbReference type="PROSITE" id="PS50871"/>
    </source>
</evidence>
<feature type="region of interest" description="Disordered" evidence="14">
    <location>
        <begin position="1"/>
        <end position="22"/>
    </location>
</feature>
<dbReference type="FunFam" id="2.60.120.40:FF:000024">
    <property type="entry name" value="erythroferrone isoform X2"/>
    <property type="match status" value="1"/>
</dbReference>
<dbReference type="InterPro" id="IPR000210">
    <property type="entry name" value="BTB/POZ_dom"/>
</dbReference>
<dbReference type="EMBL" id="LSYS01009276">
    <property type="protein sequence ID" value="OPJ67239.1"/>
    <property type="molecule type" value="Genomic_DNA"/>
</dbReference>
<dbReference type="Pfam" id="PF00651">
    <property type="entry name" value="BTB"/>
    <property type="match status" value="1"/>
</dbReference>
<dbReference type="Proteomes" id="UP000190648">
    <property type="component" value="Unassembled WGS sequence"/>
</dbReference>
<dbReference type="InterPro" id="IPR030582">
    <property type="entry name" value="KLHL30_BACK"/>
</dbReference>
<keyword evidence="2" id="KW-0880">Kelch repeat</keyword>
<dbReference type="InterPro" id="IPR001073">
    <property type="entry name" value="C1q_dom"/>
</dbReference>
<evidence type="ECO:0000256" key="9">
    <source>
        <dbReference type="ARBA" id="ARBA00023278"/>
    </source>
</evidence>
<evidence type="ECO:0000256" key="13">
    <source>
        <dbReference type="ARBA" id="ARBA00082823"/>
    </source>
</evidence>
<evidence type="ECO:0000256" key="8">
    <source>
        <dbReference type="ARBA" id="ARBA00023180"/>
    </source>
</evidence>
<dbReference type="FunFam" id="1.25.40.420:FF:000001">
    <property type="entry name" value="Kelch-like family member 12"/>
    <property type="match status" value="1"/>
</dbReference>
<evidence type="ECO:0000256" key="1">
    <source>
        <dbReference type="ARBA" id="ARBA00004613"/>
    </source>
</evidence>
<accession>A0A1V4J524</accession>
<reference evidence="17 18" key="1">
    <citation type="submission" date="2016-02" db="EMBL/GenBank/DDBJ databases">
        <title>Band-tailed pigeon sequencing and assembly.</title>
        <authorList>
            <person name="Soares A.E."/>
            <person name="Novak B.J."/>
            <person name="Rice E.S."/>
            <person name="O'Connell B."/>
            <person name="Chang D."/>
            <person name="Weber S."/>
            <person name="Shapiro B."/>
        </authorList>
    </citation>
    <scope>NUCLEOTIDE SEQUENCE [LARGE SCALE GENOMIC DNA]</scope>
    <source>
        <strain evidence="17">BTP2013</strain>
        <tissue evidence="17">Blood</tissue>
    </source>
</reference>
<evidence type="ECO:0000256" key="7">
    <source>
        <dbReference type="ARBA" id="ARBA00023157"/>
    </source>
</evidence>
<feature type="region of interest" description="Disordered" evidence="14">
    <location>
        <begin position="894"/>
        <end position="917"/>
    </location>
</feature>
<evidence type="ECO:0000256" key="11">
    <source>
        <dbReference type="ARBA" id="ARBA00070142"/>
    </source>
</evidence>
<name>A0A1V4J524_PATFA</name>
<dbReference type="PANTHER" id="PTHR24412:SF398">
    <property type="entry name" value="KELCH-LIKE PROTEIN 30"/>
    <property type="match status" value="1"/>
</dbReference>
<keyword evidence="9" id="KW-0379">Hydroxylation</keyword>
<keyword evidence="8" id="KW-0325">Glycoprotein</keyword>
<dbReference type="PROSITE" id="PS50871">
    <property type="entry name" value="C1Q"/>
    <property type="match status" value="1"/>
</dbReference>
<evidence type="ECO:0000259" key="15">
    <source>
        <dbReference type="PROSITE" id="PS50097"/>
    </source>
</evidence>
<proteinExistence type="inferred from homology"/>
<evidence type="ECO:0000256" key="5">
    <source>
        <dbReference type="ARBA" id="ARBA00022729"/>
    </source>
</evidence>
<evidence type="ECO:0000256" key="10">
    <source>
        <dbReference type="ARBA" id="ARBA00038198"/>
    </source>
</evidence>
<evidence type="ECO:0000256" key="4">
    <source>
        <dbReference type="ARBA" id="ARBA00022702"/>
    </source>
</evidence>
<evidence type="ECO:0000313" key="17">
    <source>
        <dbReference type="EMBL" id="OPJ67239.1"/>
    </source>
</evidence>
<comment type="subcellular location">
    <subcellularLocation>
        <location evidence="1">Secreted</location>
    </subcellularLocation>
</comment>
<comment type="similarity">
    <text evidence="10">Belongs to the adipolin/erythroferrone family.</text>
</comment>
<evidence type="ECO:0000256" key="3">
    <source>
        <dbReference type="ARBA" id="ARBA00022525"/>
    </source>
</evidence>
<dbReference type="Pfam" id="PF01344">
    <property type="entry name" value="Kelch_1"/>
    <property type="match status" value="2"/>
</dbReference>
<dbReference type="SUPFAM" id="SSF54695">
    <property type="entry name" value="POZ domain"/>
    <property type="match status" value="1"/>
</dbReference>
<dbReference type="InterPro" id="IPR011333">
    <property type="entry name" value="SKP1/BTB/POZ_sf"/>
</dbReference>
<dbReference type="CDD" id="cd18469">
    <property type="entry name" value="BACK_KLHL30"/>
    <property type="match status" value="1"/>
</dbReference>
<keyword evidence="5" id="KW-0732">Signal</keyword>
<dbReference type="STRING" id="372326.A0A1V4J524"/>
<evidence type="ECO:0000256" key="2">
    <source>
        <dbReference type="ARBA" id="ARBA00022441"/>
    </source>
</evidence>
<keyword evidence="7" id="KW-1015">Disulfide bond</keyword>
<sequence length="1071" mass="119722">MSMKGSVSSLLKEEACASSPGSRLAWQRMELGRSMPADLKLHKPSQRARIPASFFTHPDGVAEPADPSGLDPAETDADSLVPTHDEHGHLIPEWKRQVMVRRLQARLADEKAMGTQDEGSWHFSSSRQALLGPFGELLTEADLQQLEWAVESLRLRRRGEVYQARPGGGAADYDSLSLELFMLGYFRILEQELPPEERRGRHLLCFEVFEQLGRHGWPAVRSFHRAVTDEIAAGRRGWLDGFDDIKARDTLAKLRLGSVCRQVSTAIPSSMVRNVDDFDFCLPSHAQGVLEGLQRLRTNPKLADVTLLAGGREFPCHRSVLALCSHYFHAMFSGDFAESIAARVELKEVDSSALEMLLDFAYTGKVTINQGNVEGLMRTASQLHFPTIQKVCSRYLRQQMDATNCLGICEFGESHGCPEVSSKAWAFLQENFEAVSQQEEFLQLSKERLATYLSNKQLQVQEEQSLAEAVLRWVRHDPGPRAQFLPELLELSHLVSLPDQYLQNLLATEPLVRDSDASKALVARSCTRGQRDTGAQNPPSPPQKLEEVLVVVGGRVLEESEDEDGGLRMPAAPRNFAFYNPKSRQWMALPDFPDYNKWGFSLVALNNDVYVTGGSRGSQNDTWSTTQAWCFCLRDGAWKPIAPMLRARTNHTSAVLNGEIYVIGGTTVDVVEVERYDPYNKSWCGISPALKYVSNFAAASCLGKLYLVGSCAVKYNALTLQCYNPVQDLWSVITSPFIPKYLSAPRCATLHGLIYLIGDNTKKVYVYSPEANIWQKVQLLHTLHENGGMVPLGDRLFVTGGHWKGMDGDYRVEMEVYDCAKDLWTWEGSLPCLWLFHSSSSIFMDTSKWTEAFQGDHRCAAPAPPAGPAALEELLRELQLLLKGIVKEQVKTHRKAGEDCEEEEESDEGNPQDQSHHHVEAAFHCRTRENISVEKRTQQELQFYYIPEAEGMFHRGSGLNLTSGQYTAPIAGYYTFTATLHIVSREQRRKERSCRGNRLRVLICVQSRCQHNSNLETVSQLESCGDLFTISVTGVLYMQAGQYASVFVDNAAGFTLTIQSGSDFSAILLGV</sequence>
<dbReference type="SUPFAM" id="SSF117281">
    <property type="entry name" value="Kelch motif"/>
    <property type="match status" value="1"/>
</dbReference>
<evidence type="ECO:0000313" key="18">
    <source>
        <dbReference type="Proteomes" id="UP000190648"/>
    </source>
</evidence>
<evidence type="ECO:0000256" key="14">
    <source>
        <dbReference type="SAM" id="MobiDB-lite"/>
    </source>
</evidence>
<dbReference type="InterPro" id="IPR011705">
    <property type="entry name" value="BACK"/>
</dbReference>
<dbReference type="Pfam" id="PF07707">
    <property type="entry name" value="BACK"/>
    <property type="match status" value="1"/>
</dbReference>
<dbReference type="InterPro" id="IPR006652">
    <property type="entry name" value="Kelch_1"/>
</dbReference>
<evidence type="ECO:0000256" key="6">
    <source>
        <dbReference type="ARBA" id="ARBA00022737"/>
    </source>
</evidence>
<keyword evidence="4" id="KW-0372">Hormone</keyword>
<feature type="domain" description="C1q" evidence="16">
    <location>
        <begin position="916"/>
        <end position="1071"/>
    </location>
</feature>
<dbReference type="SMART" id="SM00612">
    <property type="entry name" value="Kelch"/>
    <property type="match status" value="4"/>
</dbReference>
<organism evidence="17 18">
    <name type="scientific">Patagioenas fasciata monilis</name>
    <dbReference type="NCBI Taxonomy" id="372326"/>
    <lineage>
        <taxon>Eukaryota</taxon>
        <taxon>Metazoa</taxon>
        <taxon>Chordata</taxon>
        <taxon>Craniata</taxon>
        <taxon>Vertebrata</taxon>
        <taxon>Euteleostomi</taxon>
        <taxon>Archelosauria</taxon>
        <taxon>Archosauria</taxon>
        <taxon>Dinosauria</taxon>
        <taxon>Saurischia</taxon>
        <taxon>Theropoda</taxon>
        <taxon>Coelurosauria</taxon>
        <taxon>Aves</taxon>
        <taxon>Neognathae</taxon>
        <taxon>Neoaves</taxon>
        <taxon>Columbimorphae</taxon>
        <taxon>Columbiformes</taxon>
        <taxon>Columbidae</taxon>
        <taxon>Patagioenas</taxon>
    </lineage>
</organism>